<keyword evidence="1" id="KW-0175">Coiled coil</keyword>
<protein>
    <submittedName>
        <fullName evidence="2">Uncharacterized protein</fullName>
    </submittedName>
</protein>
<dbReference type="RefSeq" id="WP_313977007.1">
    <property type="nucleotide sequence ID" value="NZ_JASJOS010000003.1"/>
</dbReference>
<proteinExistence type="predicted"/>
<gene>
    <name evidence="2" type="ORF">QNI16_07790</name>
</gene>
<dbReference type="Proteomes" id="UP001241110">
    <property type="component" value="Unassembled WGS sequence"/>
</dbReference>
<dbReference type="EMBL" id="JASJOS010000003">
    <property type="protein sequence ID" value="MDJ1480381.1"/>
    <property type="molecule type" value="Genomic_DNA"/>
</dbReference>
<reference evidence="2" key="1">
    <citation type="submission" date="2023-05" db="EMBL/GenBank/DDBJ databases">
        <authorList>
            <person name="Zhang X."/>
        </authorList>
    </citation>
    <scope>NUCLEOTIDE SEQUENCE</scope>
    <source>
        <strain evidence="2">YF14B1</strain>
    </source>
</reference>
<evidence type="ECO:0000313" key="3">
    <source>
        <dbReference type="Proteomes" id="UP001241110"/>
    </source>
</evidence>
<evidence type="ECO:0000313" key="2">
    <source>
        <dbReference type="EMBL" id="MDJ1480381.1"/>
    </source>
</evidence>
<accession>A0AAE3QKM9</accession>
<feature type="coiled-coil region" evidence="1">
    <location>
        <begin position="17"/>
        <end position="44"/>
    </location>
</feature>
<comment type="caution">
    <text evidence="2">The sequence shown here is derived from an EMBL/GenBank/DDBJ whole genome shotgun (WGS) entry which is preliminary data.</text>
</comment>
<dbReference type="AlphaFoldDB" id="A0AAE3QKM9"/>
<name>A0AAE3QKM9_9BACT</name>
<organism evidence="2 3">
    <name type="scientific">Xanthocytophaga flava</name>
    <dbReference type="NCBI Taxonomy" id="3048013"/>
    <lineage>
        <taxon>Bacteria</taxon>
        <taxon>Pseudomonadati</taxon>
        <taxon>Bacteroidota</taxon>
        <taxon>Cytophagia</taxon>
        <taxon>Cytophagales</taxon>
        <taxon>Rhodocytophagaceae</taxon>
        <taxon>Xanthocytophaga</taxon>
    </lineage>
</organism>
<sequence length="145" mass="16163">MTNFHQRQIQDDALLFNEQKQKELEKAGNEEVQIQTEIERIKLQTIKQSSEAQRTIQEANFAATKSFVDGVSGLFQILAANQEDATELARIAALAQIAIDTASAIATLVPTAVKVPSEAASVADQRHQPYTERCTHQPWHRALRP</sequence>
<evidence type="ECO:0000256" key="1">
    <source>
        <dbReference type="SAM" id="Coils"/>
    </source>
</evidence>